<accession>A0A399D6R3</accession>
<gene>
    <name evidence="4" type="ORF">D1164_00330</name>
</gene>
<organism evidence="4 5">
    <name type="scientific">Mariniphaga sediminis</name>
    <dbReference type="NCBI Taxonomy" id="1628158"/>
    <lineage>
        <taxon>Bacteria</taxon>
        <taxon>Pseudomonadati</taxon>
        <taxon>Bacteroidota</taxon>
        <taxon>Bacteroidia</taxon>
        <taxon>Marinilabiliales</taxon>
        <taxon>Prolixibacteraceae</taxon>
        <taxon>Mariniphaga</taxon>
    </lineage>
</organism>
<reference evidence="4 5" key="1">
    <citation type="journal article" date="2015" name="Int. J. Syst. Evol. Microbiol.">
        <title>Mariniphaga sediminis sp. nov., isolated from coastal sediment.</title>
        <authorList>
            <person name="Wang F.Q."/>
            <person name="Shen Q.Y."/>
            <person name="Chen G.J."/>
            <person name="Du Z.J."/>
        </authorList>
    </citation>
    <scope>NUCLEOTIDE SEQUENCE [LARGE SCALE GENOMIC DNA]</scope>
    <source>
        <strain evidence="4 5">SY21</strain>
    </source>
</reference>
<evidence type="ECO:0000259" key="3">
    <source>
        <dbReference type="PROSITE" id="PS51186"/>
    </source>
</evidence>
<dbReference type="Gene3D" id="3.40.630.30">
    <property type="match status" value="1"/>
</dbReference>
<evidence type="ECO:0000313" key="4">
    <source>
        <dbReference type="EMBL" id="RIH67289.1"/>
    </source>
</evidence>
<name>A0A399D6R3_9BACT</name>
<dbReference type="GO" id="GO:0016747">
    <property type="term" value="F:acyltransferase activity, transferring groups other than amino-acyl groups"/>
    <property type="evidence" value="ECO:0007669"/>
    <property type="project" value="InterPro"/>
</dbReference>
<evidence type="ECO:0000256" key="1">
    <source>
        <dbReference type="ARBA" id="ARBA00022679"/>
    </source>
</evidence>
<keyword evidence="5" id="KW-1185">Reference proteome</keyword>
<protein>
    <submittedName>
        <fullName evidence="4">N-acetyltransferase</fullName>
    </submittedName>
</protein>
<dbReference type="InterPro" id="IPR016181">
    <property type="entry name" value="Acyl_CoA_acyltransferase"/>
</dbReference>
<keyword evidence="1 4" id="KW-0808">Transferase</keyword>
<dbReference type="PANTHER" id="PTHR43420:SF44">
    <property type="entry name" value="ACETYLTRANSFERASE YPEA"/>
    <property type="match status" value="1"/>
</dbReference>
<dbReference type="SUPFAM" id="SSF55729">
    <property type="entry name" value="Acyl-CoA N-acyltransferases (Nat)"/>
    <property type="match status" value="1"/>
</dbReference>
<sequence length="185" mass="21013">MIIRKAKAEDSSVIAMHLMLAMSTIVYRFIGEDSEEKATQFLESLIRKEATQYSYENCWVVENEEGVVGVATVYDGAKLQQLRAPVAKMVKSMFHREFNPEDETQAGEFYIDCIGVHPDWQGKGIGSKILQFLIDEYVSKRNKTLGLLVDKDNPNAKRLYLKLGFESVGETTLTGKEMEHLQLKN</sequence>
<dbReference type="Proteomes" id="UP000266441">
    <property type="component" value="Unassembled WGS sequence"/>
</dbReference>
<dbReference type="PANTHER" id="PTHR43420">
    <property type="entry name" value="ACETYLTRANSFERASE"/>
    <property type="match status" value="1"/>
</dbReference>
<keyword evidence="2" id="KW-0012">Acyltransferase</keyword>
<dbReference type="InterPro" id="IPR000182">
    <property type="entry name" value="GNAT_dom"/>
</dbReference>
<feature type="domain" description="N-acetyltransferase" evidence="3">
    <location>
        <begin position="1"/>
        <end position="185"/>
    </location>
</feature>
<evidence type="ECO:0000256" key="2">
    <source>
        <dbReference type="ARBA" id="ARBA00023315"/>
    </source>
</evidence>
<dbReference type="CDD" id="cd04301">
    <property type="entry name" value="NAT_SF"/>
    <property type="match status" value="1"/>
</dbReference>
<dbReference type="RefSeq" id="WP_119348314.1">
    <property type="nucleotide sequence ID" value="NZ_QWET01000001.1"/>
</dbReference>
<comment type="caution">
    <text evidence="4">The sequence shown here is derived from an EMBL/GenBank/DDBJ whole genome shotgun (WGS) entry which is preliminary data.</text>
</comment>
<evidence type="ECO:0000313" key="5">
    <source>
        <dbReference type="Proteomes" id="UP000266441"/>
    </source>
</evidence>
<dbReference type="InterPro" id="IPR050680">
    <property type="entry name" value="YpeA/RimI_acetyltransf"/>
</dbReference>
<dbReference type="EMBL" id="QWET01000001">
    <property type="protein sequence ID" value="RIH67289.1"/>
    <property type="molecule type" value="Genomic_DNA"/>
</dbReference>
<dbReference type="PROSITE" id="PS51186">
    <property type="entry name" value="GNAT"/>
    <property type="match status" value="1"/>
</dbReference>
<dbReference type="OrthoDB" id="5319888at2"/>
<dbReference type="Pfam" id="PF00583">
    <property type="entry name" value="Acetyltransf_1"/>
    <property type="match status" value="1"/>
</dbReference>
<proteinExistence type="predicted"/>
<dbReference type="AlphaFoldDB" id="A0A399D6R3"/>